<accession>A0A972H1L9</accession>
<protein>
    <submittedName>
        <fullName evidence="2">Uncharacterized protein</fullName>
    </submittedName>
</protein>
<dbReference type="AlphaFoldDB" id="A0A972H1L9"/>
<organism evidence="2 3">
    <name type="scientific">Paenibacillus foliorum</name>
    <dbReference type="NCBI Taxonomy" id="2654974"/>
    <lineage>
        <taxon>Bacteria</taxon>
        <taxon>Bacillati</taxon>
        <taxon>Bacillota</taxon>
        <taxon>Bacilli</taxon>
        <taxon>Bacillales</taxon>
        <taxon>Paenibacillaceae</taxon>
        <taxon>Paenibacillus</taxon>
    </lineage>
</organism>
<keyword evidence="3" id="KW-1185">Reference proteome</keyword>
<sequence>MTAITIVFIVISLLEWDYLRHRQRKVRTYWMVGCCLLVAYVYVMLVYSVKSFPSPNHWIELVFGS</sequence>
<dbReference type="EMBL" id="WHOD01000056">
    <property type="protein sequence ID" value="NOU94561.1"/>
    <property type="molecule type" value="Genomic_DNA"/>
</dbReference>
<name>A0A972H1L9_9BACL</name>
<keyword evidence="1" id="KW-0472">Membrane</keyword>
<evidence type="ECO:0000313" key="3">
    <source>
        <dbReference type="Proteomes" id="UP000641588"/>
    </source>
</evidence>
<proteinExistence type="predicted"/>
<dbReference type="Proteomes" id="UP000641588">
    <property type="component" value="Unassembled WGS sequence"/>
</dbReference>
<reference evidence="2" key="1">
    <citation type="submission" date="2019-10" db="EMBL/GenBank/DDBJ databases">
        <title>Description of Paenibacillus glebae sp. nov.</title>
        <authorList>
            <person name="Carlier A."/>
            <person name="Qi S."/>
        </authorList>
    </citation>
    <scope>NUCLEOTIDE SEQUENCE</scope>
    <source>
        <strain evidence="2">LMG 31456</strain>
    </source>
</reference>
<evidence type="ECO:0000313" key="2">
    <source>
        <dbReference type="EMBL" id="NOU94561.1"/>
    </source>
</evidence>
<dbReference type="RefSeq" id="WP_171652770.1">
    <property type="nucleotide sequence ID" value="NZ_WHOD01000056.1"/>
</dbReference>
<feature type="transmembrane region" description="Helical" evidence="1">
    <location>
        <begin position="29"/>
        <end position="49"/>
    </location>
</feature>
<evidence type="ECO:0000256" key="1">
    <source>
        <dbReference type="SAM" id="Phobius"/>
    </source>
</evidence>
<gene>
    <name evidence="2" type="ORF">GC093_15230</name>
</gene>
<comment type="caution">
    <text evidence="2">The sequence shown here is derived from an EMBL/GenBank/DDBJ whole genome shotgun (WGS) entry which is preliminary data.</text>
</comment>
<keyword evidence="1" id="KW-0812">Transmembrane</keyword>
<keyword evidence="1" id="KW-1133">Transmembrane helix</keyword>